<keyword evidence="3" id="KW-1185">Reference proteome</keyword>
<dbReference type="EMBL" id="SLVJ01000023">
    <property type="protein sequence ID" value="TCM62768.1"/>
    <property type="molecule type" value="Genomic_DNA"/>
</dbReference>
<evidence type="ECO:0000313" key="3">
    <source>
        <dbReference type="Proteomes" id="UP000294963"/>
    </source>
</evidence>
<dbReference type="AlphaFoldDB" id="A0A4V2R000"/>
<feature type="chain" id="PRO_5020854390" description="Lipoprotein" evidence="1">
    <location>
        <begin position="19"/>
        <end position="169"/>
    </location>
</feature>
<keyword evidence="1" id="KW-0732">Signal</keyword>
<gene>
    <name evidence="2" type="ORF">EC844_12312</name>
</gene>
<sequence>MKKLLIATLCATAFTLTACDKKAADPATAPAAVISLSSNNVADIKSDLDAIDALAIAKSDQALASQDKMMEADQKKDKVMMSEAMQGMKAYIKDFNQELLALKLKSTEVDALRNKMDQQNKVTLEISDLSMSGSQDQSKMEMLGQSGIKLSEEIAKERKALAAKVAEKK</sequence>
<organism evidence="2 3">
    <name type="scientific">Acinetobacter calcoaceticus</name>
    <dbReference type="NCBI Taxonomy" id="471"/>
    <lineage>
        <taxon>Bacteria</taxon>
        <taxon>Pseudomonadati</taxon>
        <taxon>Pseudomonadota</taxon>
        <taxon>Gammaproteobacteria</taxon>
        <taxon>Moraxellales</taxon>
        <taxon>Moraxellaceae</taxon>
        <taxon>Acinetobacter</taxon>
        <taxon>Acinetobacter calcoaceticus/baumannii complex</taxon>
    </lineage>
</organism>
<proteinExistence type="predicted"/>
<dbReference type="PROSITE" id="PS51257">
    <property type="entry name" value="PROKAR_LIPOPROTEIN"/>
    <property type="match status" value="1"/>
</dbReference>
<evidence type="ECO:0008006" key="4">
    <source>
        <dbReference type="Google" id="ProtNLM"/>
    </source>
</evidence>
<accession>A0A4V2R000</accession>
<name>A0A4V2R000_ACICA</name>
<evidence type="ECO:0000313" key="2">
    <source>
        <dbReference type="EMBL" id="TCM62768.1"/>
    </source>
</evidence>
<evidence type="ECO:0000256" key="1">
    <source>
        <dbReference type="SAM" id="SignalP"/>
    </source>
</evidence>
<comment type="caution">
    <text evidence="2">The sequence shown here is derived from an EMBL/GenBank/DDBJ whole genome shotgun (WGS) entry which is preliminary data.</text>
</comment>
<dbReference type="Proteomes" id="UP000294963">
    <property type="component" value="Unassembled WGS sequence"/>
</dbReference>
<feature type="signal peptide" evidence="1">
    <location>
        <begin position="1"/>
        <end position="18"/>
    </location>
</feature>
<reference evidence="2 3" key="1">
    <citation type="submission" date="2019-03" db="EMBL/GenBank/DDBJ databases">
        <title>Genomic analyses of the natural microbiome of Caenorhabditis elegans.</title>
        <authorList>
            <person name="Samuel B."/>
        </authorList>
    </citation>
    <scope>NUCLEOTIDE SEQUENCE [LARGE SCALE GENOMIC DNA]</scope>
    <source>
        <strain evidence="2 3">JUb89</strain>
    </source>
</reference>
<protein>
    <recommendedName>
        <fullName evidence="4">Lipoprotein</fullName>
    </recommendedName>
</protein>